<dbReference type="RefSeq" id="WP_174239155.1">
    <property type="nucleotide sequence ID" value="NZ_BLJE01000011.1"/>
</dbReference>
<sequence length="45" mass="4803">MNDSNKVDLREAGAWLSGEIEIRVPKAWLAIAGVAIAVLLIVALD</sequence>
<keyword evidence="1" id="KW-0472">Membrane</keyword>
<proteinExistence type="predicted"/>
<evidence type="ECO:0000256" key="1">
    <source>
        <dbReference type="SAM" id="Phobius"/>
    </source>
</evidence>
<reference evidence="2 3" key="1">
    <citation type="submission" date="2019-12" db="EMBL/GenBank/DDBJ databases">
        <title>Litoreibacter badius sp. nov., a novel bacteriochlorophyll a-containing bacterium in the genus Litoreibacter.</title>
        <authorList>
            <person name="Kanamuro M."/>
            <person name="Takabe Y."/>
            <person name="Mori K."/>
            <person name="Takaichi S."/>
            <person name="Hanada S."/>
        </authorList>
    </citation>
    <scope>NUCLEOTIDE SEQUENCE [LARGE SCALE GENOMIC DNA]</scope>
    <source>
        <strain evidence="2 3">K6</strain>
    </source>
</reference>
<keyword evidence="1" id="KW-0812">Transmembrane</keyword>
<dbReference type="AlphaFoldDB" id="A0A6N6JLY2"/>
<name>A0A6N6JLY2_9RHOB</name>
<keyword evidence="1" id="KW-1133">Transmembrane helix</keyword>
<gene>
    <name evidence="2" type="ORF">KIN_43900</name>
</gene>
<keyword evidence="3" id="KW-1185">Reference proteome</keyword>
<dbReference type="Proteomes" id="UP000436822">
    <property type="component" value="Unassembled WGS sequence"/>
</dbReference>
<organism evidence="2 3">
    <name type="scientific">Litoreibacter roseus</name>
    <dbReference type="NCBI Taxonomy" id="2601869"/>
    <lineage>
        <taxon>Bacteria</taxon>
        <taxon>Pseudomonadati</taxon>
        <taxon>Pseudomonadota</taxon>
        <taxon>Alphaproteobacteria</taxon>
        <taxon>Rhodobacterales</taxon>
        <taxon>Roseobacteraceae</taxon>
        <taxon>Litoreibacter</taxon>
    </lineage>
</organism>
<feature type="transmembrane region" description="Helical" evidence="1">
    <location>
        <begin position="27"/>
        <end position="44"/>
    </location>
</feature>
<protein>
    <submittedName>
        <fullName evidence="2">Uncharacterized protein</fullName>
    </submittedName>
</protein>
<dbReference type="EMBL" id="BLJE01000011">
    <property type="protein sequence ID" value="GFE67316.1"/>
    <property type="molecule type" value="Genomic_DNA"/>
</dbReference>
<comment type="caution">
    <text evidence="2">The sequence shown here is derived from an EMBL/GenBank/DDBJ whole genome shotgun (WGS) entry which is preliminary data.</text>
</comment>
<evidence type="ECO:0000313" key="3">
    <source>
        <dbReference type="Proteomes" id="UP000436822"/>
    </source>
</evidence>
<evidence type="ECO:0000313" key="2">
    <source>
        <dbReference type="EMBL" id="GFE67316.1"/>
    </source>
</evidence>
<accession>A0A6N6JLY2</accession>